<dbReference type="EMBL" id="LXQA010404650">
    <property type="protein sequence ID" value="MCI49659.1"/>
    <property type="molecule type" value="Genomic_DNA"/>
</dbReference>
<dbReference type="Proteomes" id="UP000265520">
    <property type="component" value="Unassembled WGS sequence"/>
</dbReference>
<name>A0A392SLX3_9FABA</name>
<proteinExistence type="predicted"/>
<reference evidence="2 3" key="1">
    <citation type="journal article" date="2018" name="Front. Plant Sci.">
        <title>Red Clover (Trifolium pratense) and Zigzag Clover (T. medium) - A Picture of Genomic Similarities and Differences.</title>
        <authorList>
            <person name="Dluhosova J."/>
            <person name="Istvanek J."/>
            <person name="Nedelnik J."/>
            <person name="Repkova J."/>
        </authorList>
    </citation>
    <scope>NUCLEOTIDE SEQUENCE [LARGE SCALE GENOMIC DNA]</scope>
    <source>
        <strain evidence="3">cv. 10/8</strain>
        <tissue evidence="2">Leaf</tissue>
    </source>
</reference>
<feature type="compositionally biased region" description="Basic residues" evidence="1">
    <location>
        <begin position="30"/>
        <end position="44"/>
    </location>
</feature>
<keyword evidence="3" id="KW-1185">Reference proteome</keyword>
<feature type="compositionally biased region" description="Low complexity" evidence="1">
    <location>
        <begin position="45"/>
        <end position="55"/>
    </location>
</feature>
<protein>
    <submittedName>
        <fullName evidence="2">Uncharacterized protein</fullName>
    </submittedName>
</protein>
<evidence type="ECO:0000256" key="1">
    <source>
        <dbReference type="SAM" id="MobiDB-lite"/>
    </source>
</evidence>
<feature type="region of interest" description="Disordered" evidence="1">
    <location>
        <begin position="27"/>
        <end position="55"/>
    </location>
</feature>
<comment type="caution">
    <text evidence="2">The sequence shown here is derived from an EMBL/GenBank/DDBJ whole genome shotgun (WGS) entry which is preliminary data.</text>
</comment>
<accession>A0A392SLX3</accession>
<evidence type="ECO:0000313" key="2">
    <source>
        <dbReference type="EMBL" id="MCI49659.1"/>
    </source>
</evidence>
<sequence length="97" mass="10509">VVVVEFKSEIFLVSESENCLTVDGGSSGCCRRRKQRKSRARPTRSKTTTPTATPMMTHFLEEDEPLESGVSTVSGGEACFAIFFGGSFLRGIKSGVK</sequence>
<organism evidence="2 3">
    <name type="scientific">Trifolium medium</name>
    <dbReference type="NCBI Taxonomy" id="97028"/>
    <lineage>
        <taxon>Eukaryota</taxon>
        <taxon>Viridiplantae</taxon>
        <taxon>Streptophyta</taxon>
        <taxon>Embryophyta</taxon>
        <taxon>Tracheophyta</taxon>
        <taxon>Spermatophyta</taxon>
        <taxon>Magnoliopsida</taxon>
        <taxon>eudicotyledons</taxon>
        <taxon>Gunneridae</taxon>
        <taxon>Pentapetalae</taxon>
        <taxon>rosids</taxon>
        <taxon>fabids</taxon>
        <taxon>Fabales</taxon>
        <taxon>Fabaceae</taxon>
        <taxon>Papilionoideae</taxon>
        <taxon>50 kb inversion clade</taxon>
        <taxon>NPAAA clade</taxon>
        <taxon>Hologalegina</taxon>
        <taxon>IRL clade</taxon>
        <taxon>Trifolieae</taxon>
        <taxon>Trifolium</taxon>
    </lineage>
</organism>
<dbReference type="AlphaFoldDB" id="A0A392SLX3"/>
<evidence type="ECO:0000313" key="3">
    <source>
        <dbReference type="Proteomes" id="UP000265520"/>
    </source>
</evidence>
<feature type="non-terminal residue" evidence="2">
    <location>
        <position position="1"/>
    </location>
</feature>